<keyword evidence="4 7" id="KW-0547">Nucleotide-binding</keyword>
<dbReference type="AlphaFoldDB" id="A0A841AB44"/>
<dbReference type="GO" id="GO:0004674">
    <property type="term" value="F:protein serine/threonine kinase activity"/>
    <property type="evidence" value="ECO:0007669"/>
    <property type="project" value="UniProtKB-KW"/>
</dbReference>
<dbReference type="EC" id="2.7.11.1" evidence="1"/>
<evidence type="ECO:0000259" key="9">
    <source>
        <dbReference type="PROSITE" id="PS50011"/>
    </source>
</evidence>
<dbReference type="EMBL" id="JACHLZ010000001">
    <property type="protein sequence ID" value="MBB5830851.1"/>
    <property type="molecule type" value="Genomic_DNA"/>
</dbReference>
<dbReference type="PROSITE" id="PS00108">
    <property type="entry name" value="PROTEIN_KINASE_ST"/>
    <property type="match status" value="1"/>
</dbReference>
<evidence type="ECO:0000313" key="11">
    <source>
        <dbReference type="Proteomes" id="UP000588158"/>
    </source>
</evidence>
<dbReference type="InterPro" id="IPR011009">
    <property type="entry name" value="Kinase-like_dom_sf"/>
</dbReference>
<accession>A0A841AB44</accession>
<evidence type="ECO:0000313" key="10">
    <source>
        <dbReference type="EMBL" id="MBB5830851.1"/>
    </source>
</evidence>
<proteinExistence type="predicted"/>
<dbReference type="RefSeq" id="WP_184324408.1">
    <property type="nucleotide sequence ID" value="NZ_JACHLZ010000001.1"/>
</dbReference>
<feature type="region of interest" description="Disordered" evidence="8">
    <location>
        <begin position="293"/>
        <end position="334"/>
    </location>
</feature>
<feature type="region of interest" description="Disordered" evidence="8">
    <location>
        <begin position="385"/>
        <end position="408"/>
    </location>
</feature>
<reference evidence="10 11" key="1">
    <citation type="submission" date="2020-08" db="EMBL/GenBank/DDBJ databases">
        <title>Sequencing the genomes of 1000 actinobacteria strains.</title>
        <authorList>
            <person name="Klenk H.-P."/>
        </authorList>
    </citation>
    <scope>NUCLEOTIDE SEQUENCE [LARGE SCALE GENOMIC DNA]</scope>
    <source>
        <strain evidence="10 11">DSM 28796</strain>
    </source>
</reference>
<keyword evidence="5 10" id="KW-0418">Kinase</keyword>
<dbReference type="PANTHER" id="PTHR43289">
    <property type="entry name" value="MITOGEN-ACTIVATED PROTEIN KINASE KINASE KINASE 20-RELATED"/>
    <property type="match status" value="1"/>
</dbReference>
<dbReference type="PROSITE" id="PS00107">
    <property type="entry name" value="PROTEIN_KINASE_ATP"/>
    <property type="match status" value="1"/>
</dbReference>
<dbReference type="SUPFAM" id="SSF56112">
    <property type="entry name" value="Protein kinase-like (PK-like)"/>
    <property type="match status" value="1"/>
</dbReference>
<dbReference type="SMART" id="SM00220">
    <property type="entry name" value="S_TKc"/>
    <property type="match status" value="1"/>
</dbReference>
<evidence type="ECO:0000256" key="1">
    <source>
        <dbReference type="ARBA" id="ARBA00012513"/>
    </source>
</evidence>
<dbReference type="Proteomes" id="UP000588158">
    <property type="component" value="Unassembled WGS sequence"/>
</dbReference>
<dbReference type="InterPro" id="IPR017441">
    <property type="entry name" value="Protein_kinase_ATP_BS"/>
</dbReference>
<dbReference type="Gene3D" id="1.10.510.10">
    <property type="entry name" value="Transferase(Phosphotransferase) domain 1"/>
    <property type="match status" value="1"/>
</dbReference>
<evidence type="ECO:0000256" key="6">
    <source>
        <dbReference type="ARBA" id="ARBA00022840"/>
    </source>
</evidence>
<sequence>MSPRPPSAPPRLAGYEFEKLLGSGGFADVFLYRQARPQRRVAIKVLLSTVLDESVRRQFDAEANVMAQMSTHPSIVTIHQAEVSGDHRPYIVMEYCSRPNYGVRFRKERITVAEALRVGVQIAGAVETAHRAGILHRDIKPANILVTDYNRPALTDFGISIVAGQGNDVEDSQGMSIPWSPPEFFTDPPRADVRSDVFSLAATVHSLLAGQTPFERRGQRNTASDLIHRISSEPLPPLQRPDVPAELSRALSVAMAKDPAGRYDTALAFGRALQQVELSLSLPVTQMDVLDERGSTAPHHGEDDELDAHTRIRKVATVDPETGTRPGSKRRLDPYAGVAPALAPSAGGYQPSASAPSTSAVSAASASAASASGASASESTLLRPAGALPSAASPPPAPADGAEDEERTGTPAWPFVTLAAVLVIVLGVGATLGVRHFLIPEPEERATTDINVVADPAANPDPPRDIELQVIAPDGGPGEPGKVRVSWQIPDTLGEDDFFRVQWAELPSNYQEFAAPKDVYGQYSTVIDIPPQQAKLCVTVQTLNRNGGASQVVEKCLNGG</sequence>
<keyword evidence="6 7" id="KW-0067">ATP-binding</keyword>
<dbReference type="GO" id="GO:0005524">
    <property type="term" value="F:ATP binding"/>
    <property type="evidence" value="ECO:0007669"/>
    <property type="project" value="UniProtKB-UniRule"/>
</dbReference>
<evidence type="ECO:0000256" key="3">
    <source>
        <dbReference type="ARBA" id="ARBA00022679"/>
    </source>
</evidence>
<dbReference type="CDD" id="cd14014">
    <property type="entry name" value="STKc_PknB_like"/>
    <property type="match status" value="1"/>
</dbReference>
<dbReference type="Pfam" id="PF00069">
    <property type="entry name" value="Pkinase"/>
    <property type="match status" value="1"/>
</dbReference>
<evidence type="ECO:0000256" key="4">
    <source>
        <dbReference type="ARBA" id="ARBA00022741"/>
    </source>
</evidence>
<protein>
    <recommendedName>
        <fullName evidence="1">non-specific serine/threonine protein kinase</fullName>
        <ecNumber evidence="1">2.7.11.1</ecNumber>
    </recommendedName>
</protein>
<name>A0A841AB44_9MICO</name>
<dbReference type="Gene3D" id="3.30.200.20">
    <property type="entry name" value="Phosphorylase Kinase, domain 1"/>
    <property type="match status" value="1"/>
</dbReference>
<organism evidence="10 11">
    <name type="scientific">Brachybacterium aquaticum</name>
    <dbReference type="NCBI Taxonomy" id="1432564"/>
    <lineage>
        <taxon>Bacteria</taxon>
        <taxon>Bacillati</taxon>
        <taxon>Actinomycetota</taxon>
        <taxon>Actinomycetes</taxon>
        <taxon>Micrococcales</taxon>
        <taxon>Dermabacteraceae</taxon>
        <taxon>Brachybacterium</taxon>
    </lineage>
</organism>
<keyword evidence="2 10" id="KW-0723">Serine/threonine-protein kinase</keyword>
<dbReference type="PROSITE" id="PS50011">
    <property type="entry name" value="PROTEIN_KINASE_DOM"/>
    <property type="match status" value="1"/>
</dbReference>
<gene>
    <name evidence="10" type="ORF">HNR70_000664</name>
</gene>
<dbReference type="PANTHER" id="PTHR43289:SF6">
    <property type="entry name" value="SERINE_THREONINE-PROTEIN KINASE NEKL-3"/>
    <property type="match status" value="1"/>
</dbReference>
<evidence type="ECO:0000256" key="7">
    <source>
        <dbReference type="PROSITE-ProRule" id="PRU10141"/>
    </source>
</evidence>
<evidence type="ECO:0000256" key="8">
    <source>
        <dbReference type="SAM" id="MobiDB-lite"/>
    </source>
</evidence>
<evidence type="ECO:0000256" key="2">
    <source>
        <dbReference type="ARBA" id="ARBA00022527"/>
    </source>
</evidence>
<evidence type="ECO:0000256" key="5">
    <source>
        <dbReference type="ARBA" id="ARBA00022777"/>
    </source>
</evidence>
<dbReference type="InterPro" id="IPR008271">
    <property type="entry name" value="Ser/Thr_kinase_AS"/>
</dbReference>
<keyword evidence="11" id="KW-1185">Reference proteome</keyword>
<keyword evidence="3" id="KW-0808">Transferase</keyword>
<feature type="domain" description="Protein kinase" evidence="9">
    <location>
        <begin position="15"/>
        <end position="278"/>
    </location>
</feature>
<feature type="binding site" evidence="7">
    <location>
        <position position="44"/>
    </location>
    <ligand>
        <name>ATP</name>
        <dbReference type="ChEBI" id="CHEBI:30616"/>
    </ligand>
</feature>
<comment type="caution">
    <text evidence="10">The sequence shown here is derived from an EMBL/GenBank/DDBJ whole genome shotgun (WGS) entry which is preliminary data.</text>
</comment>
<dbReference type="InterPro" id="IPR000719">
    <property type="entry name" value="Prot_kinase_dom"/>
</dbReference>
<feature type="compositionally biased region" description="Basic and acidic residues" evidence="8">
    <location>
        <begin position="293"/>
        <end position="310"/>
    </location>
</feature>